<evidence type="ECO:0000313" key="1">
    <source>
        <dbReference type="EMBL" id="KAL3621772.1"/>
    </source>
</evidence>
<organism evidence="1 2">
    <name type="scientific">Castilleja foliolosa</name>
    <dbReference type="NCBI Taxonomy" id="1961234"/>
    <lineage>
        <taxon>Eukaryota</taxon>
        <taxon>Viridiplantae</taxon>
        <taxon>Streptophyta</taxon>
        <taxon>Embryophyta</taxon>
        <taxon>Tracheophyta</taxon>
        <taxon>Spermatophyta</taxon>
        <taxon>Magnoliopsida</taxon>
        <taxon>eudicotyledons</taxon>
        <taxon>Gunneridae</taxon>
        <taxon>Pentapetalae</taxon>
        <taxon>asterids</taxon>
        <taxon>lamiids</taxon>
        <taxon>Lamiales</taxon>
        <taxon>Orobanchaceae</taxon>
        <taxon>Pedicularideae</taxon>
        <taxon>Castillejinae</taxon>
        <taxon>Castilleja</taxon>
    </lineage>
</organism>
<name>A0ABD3BWY8_9LAMI</name>
<dbReference type="Proteomes" id="UP001632038">
    <property type="component" value="Unassembled WGS sequence"/>
</dbReference>
<dbReference type="AlphaFoldDB" id="A0ABD3BWY8"/>
<protein>
    <submittedName>
        <fullName evidence="1">Uncharacterized protein</fullName>
    </submittedName>
</protein>
<keyword evidence="2" id="KW-1185">Reference proteome</keyword>
<accession>A0ABD3BWY8</accession>
<proteinExistence type="predicted"/>
<comment type="caution">
    <text evidence="1">The sequence shown here is derived from an EMBL/GenBank/DDBJ whole genome shotgun (WGS) entry which is preliminary data.</text>
</comment>
<dbReference type="EMBL" id="JAVIJP010000063">
    <property type="protein sequence ID" value="KAL3621772.1"/>
    <property type="molecule type" value="Genomic_DNA"/>
</dbReference>
<reference evidence="2" key="1">
    <citation type="journal article" date="2024" name="IScience">
        <title>Strigolactones Initiate the Formation of Haustorium-like Structures in Castilleja.</title>
        <authorList>
            <person name="Buerger M."/>
            <person name="Peterson D."/>
            <person name="Chory J."/>
        </authorList>
    </citation>
    <scope>NUCLEOTIDE SEQUENCE [LARGE SCALE GENOMIC DNA]</scope>
</reference>
<evidence type="ECO:0000313" key="2">
    <source>
        <dbReference type="Proteomes" id="UP001632038"/>
    </source>
</evidence>
<gene>
    <name evidence="1" type="ORF">CASFOL_034432</name>
</gene>
<sequence>MNEGSDAHAIFTRNKIKIRRDHTFEAASSQLNALAEEDPRGVMIFSLGQFPFQEIQLILGPLSSRTFRLL</sequence>